<keyword evidence="12" id="KW-1185">Reference proteome</keyword>
<evidence type="ECO:0000256" key="2">
    <source>
        <dbReference type="ARBA" id="ARBA00007553"/>
    </source>
</evidence>
<dbReference type="InterPro" id="IPR051206">
    <property type="entry name" value="NAMLAA_amidase_2"/>
</dbReference>
<dbReference type="SUPFAM" id="SSF55846">
    <property type="entry name" value="N-acetylmuramoyl-L-alanine amidase-like"/>
    <property type="match status" value="1"/>
</dbReference>
<comment type="catalytic activity">
    <reaction evidence="1">
        <text>Hydrolyzes the link between N-acetylmuramoyl residues and L-amino acid residues in certain cell-wall glycopeptides.</text>
        <dbReference type="EC" id="3.5.1.28"/>
    </reaction>
</comment>
<dbReference type="STRING" id="482461.SAMN05216244_1661"/>
<evidence type="ECO:0000259" key="10">
    <source>
        <dbReference type="SMART" id="SM00644"/>
    </source>
</evidence>
<sequence length="340" mass="37339">MVTIHKSFIPASNKELRPGYSMDPDFVTIHNTANRSKGADAEMHARYLLNGAGGRQVSWHFTVDDKEIYQHLPTDENGWHAGDGQGNGNCKSIGVEICENEDGDFEKAVANAAWLVRQLMDEHNISIDNVVPHKHWSGKNCPHLLLGRFDDFKAQVSGVKHKPAKQKKTKAKTVKEVEGKQYIHLPETAESWRIYPVDAPPTKGIEKGFLKPSKFGGLTYEILGEKEPDVYVIKSSDFGKGKVYGAVSTGAKITGSSITKAKESNKETLYLPASASSWRVYPTNKAPVKGNEKGFLNPKKFGGLQYEVLGKPQANVVTIKTSDFGKVNIYVGPGTGAKIK</sequence>
<dbReference type="EMBL" id="FNHF01000002">
    <property type="protein sequence ID" value="SDM14413.1"/>
    <property type="molecule type" value="Genomic_DNA"/>
</dbReference>
<dbReference type="EC" id="3.5.1.28" evidence="3"/>
<dbReference type="InterPro" id="IPR002502">
    <property type="entry name" value="Amidase_domain"/>
</dbReference>
<accession>A0A1G9QTY1</accession>
<comment type="similarity">
    <text evidence="2">Belongs to the N-acetylmuramoyl-L-alanine amidase 2 family.</text>
</comment>
<evidence type="ECO:0000256" key="7">
    <source>
        <dbReference type="ARBA" id="ARBA00023316"/>
    </source>
</evidence>
<evidence type="ECO:0000256" key="8">
    <source>
        <dbReference type="ARBA" id="ARBA00030881"/>
    </source>
</evidence>
<evidence type="ECO:0000256" key="6">
    <source>
        <dbReference type="ARBA" id="ARBA00023287"/>
    </source>
</evidence>
<dbReference type="Gene3D" id="3.40.80.10">
    <property type="entry name" value="Peptidoglycan recognition protein-like"/>
    <property type="match status" value="1"/>
</dbReference>
<dbReference type="InterPro" id="IPR036505">
    <property type="entry name" value="Amidase/PGRP_sf"/>
</dbReference>
<evidence type="ECO:0000313" key="11">
    <source>
        <dbReference type="EMBL" id="SDM14413.1"/>
    </source>
</evidence>
<dbReference type="Pfam" id="PF01510">
    <property type="entry name" value="Amidase_2"/>
    <property type="match status" value="1"/>
</dbReference>
<evidence type="ECO:0000256" key="1">
    <source>
        <dbReference type="ARBA" id="ARBA00001561"/>
    </source>
</evidence>
<organism evidence="11 12">
    <name type="scientific">Sediminibacillus halophilus</name>
    <dbReference type="NCBI Taxonomy" id="482461"/>
    <lineage>
        <taxon>Bacteria</taxon>
        <taxon>Bacillati</taxon>
        <taxon>Bacillota</taxon>
        <taxon>Bacilli</taxon>
        <taxon>Bacillales</taxon>
        <taxon>Bacillaceae</taxon>
        <taxon>Sediminibacillus</taxon>
    </lineage>
</organism>
<dbReference type="SMART" id="SM00644">
    <property type="entry name" value="Ami_2"/>
    <property type="match status" value="1"/>
</dbReference>
<dbReference type="Proteomes" id="UP000182347">
    <property type="component" value="Unassembled WGS sequence"/>
</dbReference>
<dbReference type="RefSeq" id="WP_083334763.1">
    <property type="nucleotide sequence ID" value="NZ_FNHF01000002.1"/>
</dbReference>
<dbReference type="GO" id="GO:0008745">
    <property type="term" value="F:N-acetylmuramoyl-L-alanine amidase activity"/>
    <property type="evidence" value="ECO:0007669"/>
    <property type="project" value="UniProtKB-EC"/>
</dbReference>
<protein>
    <recommendedName>
        <fullName evidence="3">N-acetylmuramoyl-L-alanine amidase</fullName>
        <ecNumber evidence="3">3.5.1.28</ecNumber>
    </recommendedName>
    <alternativeName>
        <fullName evidence="9">Autolysin</fullName>
    </alternativeName>
    <alternativeName>
        <fullName evidence="8">Cell wall hydrolase</fullName>
    </alternativeName>
</protein>
<evidence type="ECO:0000256" key="5">
    <source>
        <dbReference type="ARBA" id="ARBA00022969"/>
    </source>
</evidence>
<feature type="domain" description="N-acetylmuramoyl-L-alanine amidase" evidence="10">
    <location>
        <begin position="12"/>
        <end position="156"/>
    </location>
</feature>
<dbReference type="GO" id="GO:0009253">
    <property type="term" value="P:peptidoglycan catabolic process"/>
    <property type="evidence" value="ECO:0007669"/>
    <property type="project" value="InterPro"/>
</dbReference>
<dbReference type="GO" id="GO:0009254">
    <property type="term" value="P:peptidoglycan turnover"/>
    <property type="evidence" value="ECO:0007669"/>
    <property type="project" value="TreeGrafter"/>
</dbReference>
<keyword evidence="7" id="KW-0961">Cell wall biogenesis/degradation</keyword>
<name>A0A1G9QTY1_9BACI</name>
<dbReference type="CDD" id="cd06583">
    <property type="entry name" value="PGRP"/>
    <property type="match status" value="1"/>
</dbReference>
<gene>
    <name evidence="11" type="ORF">SAMN05216244_1661</name>
</gene>
<keyword evidence="4" id="KW-0378">Hydrolase</keyword>
<proteinExistence type="inferred from homology"/>
<reference evidence="12" key="1">
    <citation type="submission" date="2016-10" db="EMBL/GenBank/DDBJ databases">
        <authorList>
            <person name="Varghese N."/>
            <person name="Submissions S."/>
        </authorList>
    </citation>
    <scope>NUCLEOTIDE SEQUENCE [LARGE SCALE GENOMIC DNA]</scope>
    <source>
        <strain evidence="12">CGMCC 1.6199</strain>
    </source>
</reference>
<dbReference type="GO" id="GO:0030435">
    <property type="term" value="P:sporulation resulting in formation of a cellular spore"/>
    <property type="evidence" value="ECO:0007669"/>
    <property type="project" value="UniProtKB-KW"/>
</dbReference>
<dbReference type="GO" id="GO:0030420">
    <property type="term" value="P:establishment of competence for transformation"/>
    <property type="evidence" value="ECO:0007669"/>
    <property type="project" value="UniProtKB-KW"/>
</dbReference>
<evidence type="ECO:0000313" key="12">
    <source>
        <dbReference type="Proteomes" id="UP000182347"/>
    </source>
</evidence>
<dbReference type="PANTHER" id="PTHR30417:SF11">
    <property type="entry name" value="N-ACETYLMURAMOYL-L-ALANINE AMIDASE XLYA"/>
    <property type="match status" value="1"/>
</dbReference>
<evidence type="ECO:0000256" key="4">
    <source>
        <dbReference type="ARBA" id="ARBA00022801"/>
    </source>
</evidence>
<evidence type="ECO:0000256" key="9">
    <source>
        <dbReference type="ARBA" id="ARBA00032390"/>
    </source>
</evidence>
<keyword evidence="5" id="KW-0749">Sporulation</keyword>
<dbReference type="GO" id="GO:0071555">
    <property type="term" value="P:cell wall organization"/>
    <property type="evidence" value="ECO:0007669"/>
    <property type="project" value="UniProtKB-KW"/>
</dbReference>
<dbReference type="AlphaFoldDB" id="A0A1G9QTY1"/>
<keyword evidence="6" id="KW-0178">Competence</keyword>
<evidence type="ECO:0000256" key="3">
    <source>
        <dbReference type="ARBA" id="ARBA00011901"/>
    </source>
</evidence>
<dbReference type="PANTHER" id="PTHR30417">
    <property type="entry name" value="N-ACETYLMURAMOYL-L-ALANINE AMIDASE AMID"/>
    <property type="match status" value="1"/>
</dbReference>